<dbReference type="GO" id="GO:0005789">
    <property type="term" value="C:endoplasmic reticulum membrane"/>
    <property type="evidence" value="ECO:0007669"/>
    <property type="project" value="UniProtKB-SubCell"/>
</dbReference>
<reference evidence="12" key="1">
    <citation type="submission" date="2020-06" db="EMBL/GenBank/DDBJ databases">
        <title>WGS assembly of Ceratodon purpureus strain R40.</title>
        <authorList>
            <person name="Carey S.B."/>
            <person name="Jenkins J."/>
            <person name="Shu S."/>
            <person name="Lovell J.T."/>
            <person name="Sreedasyam A."/>
            <person name="Maumus F."/>
            <person name="Tiley G.P."/>
            <person name="Fernandez-Pozo N."/>
            <person name="Barry K."/>
            <person name="Chen C."/>
            <person name="Wang M."/>
            <person name="Lipzen A."/>
            <person name="Daum C."/>
            <person name="Saski C.A."/>
            <person name="Payton A.C."/>
            <person name="Mcbreen J.C."/>
            <person name="Conrad R.E."/>
            <person name="Kollar L.M."/>
            <person name="Olsson S."/>
            <person name="Huttunen S."/>
            <person name="Landis J.B."/>
            <person name="Wickett N.J."/>
            <person name="Johnson M.G."/>
            <person name="Rensing S.A."/>
            <person name="Grimwood J."/>
            <person name="Schmutz J."/>
            <person name="Mcdaniel S.F."/>
        </authorList>
    </citation>
    <scope>NUCLEOTIDE SEQUENCE</scope>
    <source>
        <strain evidence="12">R40</strain>
    </source>
</reference>
<evidence type="ECO:0000256" key="1">
    <source>
        <dbReference type="ARBA" id="ARBA00004477"/>
    </source>
</evidence>
<dbReference type="EMBL" id="CM026429">
    <property type="protein sequence ID" value="KAG0564241.1"/>
    <property type="molecule type" value="Genomic_DNA"/>
</dbReference>
<keyword evidence="6" id="KW-0256">Endoplasmic reticulum</keyword>
<gene>
    <name evidence="12" type="ORF">KC19_8G095000</name>
</gene>
<sequence>MGSLGTDSPVVKREAGEESKVVNGVALKQPGDGGDAPQIHYFAKPNSTTLSNVLIIIFYHMLPFTPLPNLGLLYLPFYLYKRSAYISLSVYLGWVILSLAAPPYYSKTVRRKVRWLYEELAVYLPSAKFIIVPKEPLPDDKGYIFAIHPHGRMFYSNALFSQCHEIWRAPLKLTHGDLFQTAAGGFFNMPIFRNWFYAIGAMPASKQNIVEKLRNKDHALLRRFLSFPAWSPVWAVWATPWKAEHRIRMRDGTGFILGGTTSDRVISKREPRMNYDPPST</sequence>
<evidence type="ECO:0000256" key="6">
    <source>
        <dbReference type="ARBA" id="ARBA00022824"/>
    </source>
</evidence>
<dbReference type="PANTHER" id="PTHR12317">
    <property type="entry name" value="DIACYLGLYCEROL O-ACYLTRANSFERASE"/>
    <property type="match status" value="1"/>
</dbReference>
<keyword evidence="9 11" id="KW-0472">Membrane</keyword>
<keyword evidence="13" id="KW-1185">Reference proteome</keyword>
<organism evidence="12 13">
    <name type="scientific">Ceratodon purpureus</name>
    <name type="common">Fire moss</name>
    <name type="synonym">Dicranum purpureum</name>
    <dbReference type="NCBI Taxonomy" id="3225"/>
    <lineage>
        <taxon>Eukaryota</taxon>
        <taxon>Viridiplantae</taxon>
        <taxon>Streptophyta</taxon>
        <taxon>Embryophyta</taxon>
        <taxon>Bryophyta</taxon>
        <taxon>Bryophytina</taxon>
        <taxon>Bryopsida</taxon>
        <taxon>Dicranidae</taxon>
        <taxon>Pseudoditrichales</taxon>
        <taxon>Ditrichaceae</taxon>
        <taxon>Ceratodon</taxon>
    </lineage>
</organism>
<dbReference type="Proteomes" id="UP000822688">
    <property type="component" value="Chromosome 8"/>
</dbReference>
<evidence type="ECO:0000256" key="7">
    <source>
        <dbReference type="ARBA" id="ARBA00022989"/>
    </source>
</evidence>
<proteinExistence type="inferred from homology"/>
<dbReference type="AlphaFoldDB" id="A0A8T0GWU4"/>
<comment type="caution">
    <text evidence="12">The sequence shown here is derived from an EMBL/GenBank/DDBJ whole genome shotgun (WGS) entry which is preliminary data.</text>
</comment>
<comment type="similarity">
    <text evidence="2">Belongs to the diacylglycerol acyltransferase family.</text>
</comment>
<evidence type="ECO:0008006" key="14">
    <source>
        <dbReference type="Google" id="ProtNLM"/>
    </source>
</evidence>
<evidence type="ECO:0000256" key="3">
    <source>
        <dbReference type="ARBA" id="ARBA00022516"/>
    </source>
</evidence>
<feature type="transmembrane region" description="Helical" evidence="11">
    <location>
        <begin position="53"/>
        <end position="78"/>
    </location>
</feature>
<evidence type="ECO:0000256" key="5">
    <source>
        <dbReference type="ARBA" id="ARBA00022692"/>
    </source>
</evidence>
<keyword evidence="5 11" id="KW-0812">Transmembrane</keyword>
<evidence type="ECO:0000313" key="12">
    <source>
        <dbReference type="EMBL" id="KAG0564241.1"/>
    </source>
</evidence>
<dbReference type="Pfam" id="PF03982">
    <property type="entry name" value="DAGAT"/>
    <property type="match status" value="1"/>
</dbReference>
<evidence type="ECO:0000313" key="13">
    <source>
        <dbReference type="Proteomes" id="UP000822688"/>
    </source>
</evidence>
<dbReference type="GO" id="GO:0019432">
    <property type="term" value="P:triglyceride biosynthetic process"/>
    <property type="evidence" value="ECO:0007669"/>
    <property type="project" value="TreeGrafter"/>
</dbReference>
<keyword evidence="10" id="KW-0012">Acyltransferase</keyword>
<accession>A0A8T0GWU4</accession>
<name>A0A8T0GWU4_CERPU</name>
<comment type="subcellular location">
    <subcellularLocation>
        <location evidence="1">Endoplasmic reticulum membrane</location>
        <topology evidence="1">Multi-pass membrane protein</topology>
    </subcellularLocation>
</comment>
<evidence type="ECO:0000256" key="2">
    <source>
        <dbReference type="ARBA" id="ARBA00005420"/>
    </source>
</evidence>
<dbReference type="InterPro" id="IPR007130">
    <property type="entry name" value="DAGAT"/>
</dbReference>
<protein>
    <recommendedName>
        <fullName evidence="14">Acyltransferase</fullName>
    </recommendedName>
</protein>
<dbReference type="GO" id="GO:0004144">
    <property type="term" value="F:diacylglycerol O-acyltransferase activity"/>
    <property type="evidence" value="ECO:0007669"/>
    <property type="project" value="TreeGrafter"/>
</dbReference>
<dbReference type="PANTHER" id="PTHR12317:SF76">
    <property type="entry name" value="ACYLTRANSFERASE"/>
    <property type="match status" value="1"/>
</dbReference>
<evidence type="ECO:0000256" key="8">
    <source>
        <dbReference type="ARBA" id="ARBA00023098"/>
    </source>
</evidence>
<keyword evidence="8" id="KW-0443">Lipid metabolism</keyword>
<feature type="transmembrane region" description="Helical" evidence="11">
    <location>
        <begin position="84"/>
        <end position="105"/>
    </location>
</feature>
<evidence type="ECO:0000256" key="10">
    <source>
        <dbReference type="ARBA" id="ARBA00023315"/>
    </source>
</evidence>
<keyword evidence="3" id="KW-0444">Lipid biosynthesis</keyword>
<evidence type="ECO:0000256" key="11">
    <source>
        <dbReference type="SAM" id="Phobius"/>
    </source>
</evidence>
<keyword evidence="7 11" id="KW-1133">Transmembrane helix</keyword>
<keyword evidence="4" id="KW-0808">Transferase</keyword>
<evidence type="ECO:0000256" key="4">
    <source>
        <dbReference type="ARBA" id="ARBA00022679"/>
    </source>
</evidence>
<evidence type="ECO:0000256" key="9">
    <source>
        <dbReference type="ARBA" id="ARBA00023136"/>
    </source>
</evidence>